<dbReference type="InterPro" id="IPR021253">
    <property type="entry name" value="ZrgA-like"/>
</dbReference>
<feature type="signal peptide" evidence="1">
    <location>
        <begin position="1"/>
        <end position="21"/>
    </location>
</feature>
<protein>
    <recommendedName>
        <fullName evidence="4">DUF2796 domain-containing protein</fullName>
    </recommendedName>
</protein>
<reference evidence="2 3" key="1">
    <citation type="submission" date="2016-10" db="EMBL/GenBank/DDBJ databases">
        <authorList>
            <person name="de Groot N.N."/>
        </authorList>
    </citation>
    <scope>NUCLEOTIDE SEQUENCE [LARGE SCALE GENOMIC DNA]</scope>
    <source>
        <strain evidence="2 3">JCM 18415</strain>
    </source>
</reference>
<dbReference type="STRING" id="1002526.SAMN05216578_11335"/>
<proteinExistence type="predicted"/>
<organism evidence="2 3">
    <name type="scientific">Halopseudomonas formosensis</name>
    <dbReference type="NCBI Taxonomy" id="1002526"/>
    <lineage>
        <taxon>Bacteria</taxon>
        <taxon>Pseudomonadati</taxon>
        <taxon>Pseudomonadota</taxon>
        <taxon>Gammaproteobacteria</taxon>
        <taxon>Pseudomonadales</taxon>
        <taxon>Pseudomonadaceae</taxon>
        <taxon>Halopseudomonas</taxon>
    </lineage>
</organism>
<evidence type="ECO:0000256" key="1">
    <source>
        <dbReference type="SAM" id="SignalP"/>
    </source>
</evidence>
<dbReference type="Pfam" id="PF10986">
    <property type="entry name" value="ZrgA"/>
    <property type="match status" value="1"/>
</dbReference>
<dbReference type="Proteomes" id="UP000242815">
    <property type="component" value="Unassembled WGS sequence"/>
</dbReference>
<name>A0A1I6C559_9GAMM</name>
<feature type="chain" id="PRO_5017228054" description="DUF2796 domain-containing protein" evidence="1">
    <location>
        <begin position="22"/>
        <end position="184"/>
    </location>
</feature>
<dbReference type="EMBL" id="FOYD01000013">
    <property type="protein sequence ID" value="SFQ88264.1"/>
    <property type="molecule type" value="Genomic_DNA"/>
</dbReference>
<evidence type="ECO:0000313" key="2">
    <source>
        <dbReference type="EMBL" id="SFQ88264.1"/>
    </source>
</evidence>
<evidence type="ECO:0000313" key="3">
    <source>
        <dbReference type="Proteomes" id="UP000242815"/>
    </source>
</evidence>
<accession>A0A1I6C559</accession>
<gene>
    <name evidence="2" type="ORF">SAMN05216578_11335</name>
</gene>
<evidence type="ECO:0008006" key="4">
    <source>
        <dbReference type="Google" id="ProtNLM"/>
    </source>
</evidence>
<sequence>MRRLSSLPLALLAAFSAGIQAHDPGHHGSNAPAHQHGVGQLHLVIEQDQLHLELQVPADDLLGFEHAPSTAEQHAALAALQETLQQPERLFRLPAPARCELEASELHSSLFAPADPAIEHGRHGEHADISARYQFRCAAMPRLQQVEILVFDLFPNSQRLVLQAITPKGQTGAELTAKRNLVDL</sequence>
<keyword evidence="1" id="KW-0732">Signal</keyword>
<dbReference type="OrthoDB" id="7346546at2"/>
<dbReference type="RefSeq" id="WP_090540666.1">
    <property type="nucleotide sequence ID" value="NZ_FOYD01000013.1"/>
</dbReference>
<dbReference type="AlphaFoldDB" id="A0A1I6C559"/>